<comment type="caution">
    <text evidence="1">The sequence shown here is derived from an EMBL/GenBank/DDBJ whole genome shotgun (WGS) entry which is preliminary data.</text>
</comment>
<dbReference type="OrthoDB" id="6472424at2759"/>
<dbReference type="EMBL" id="BGPR01001616">
    <property type="protein sequence ID" value="GBM57980.1"/>
    <property type="molecule type" value="Genomic_DNA"/>
</dbReference>
<dbReference type="AlphaFoldDB" id="A0A4Y2GW30"/>
<evidence type="ECO:0000313" key="2">
    <source>
        <dbReference type="Proteomes" id="UP000499080"/>
    </source>
</evidence>
<reference evidence="1 2" key="1">
    <citation type="journal article" date="2019" name="Sci. Rep.">
        <title>Orb-weaving spider Araneus ventricosus genome elucidates the spidroin gene catalogue.</title>
        <authorList>
            <person name="Kono N."/>
            <person name="Nakamura H."/>
            <person name="Ohtoshi R."/>
            <person name="Moran D.A.P."/>
            <person name="Shinohara A."/>
            <person name="Yoshida Y."/>
            <person name="Fujiwara M."/>
            <person name="Mori M."/>
            <person name="Tomita M."/>
            <person name="Arakawa K."/>
        </authorList>
    </citation>
    <scope>NUCLEOTIDE SEQUENCE [LARGE SCALE GENOMIC DNA]</scope>
</reference>
<keyword evidence="2" id="KW-1185">Reference proteome</keyword>
<name>A0A4Y2GW30_ARAVE</name>
<evidence type="ECO:0000313" key="1">
    <source>
        <dbReference type="EMBL" id="GBM57980.1"/>
    </source>
</evidence>
<gene>
    <name evidence="1" type="ORF">AVEN_72930_1</name>
</gene>
<organism evidence="1 2">
    <name type="scientific">Araneus ventricosus</name>
    <name type="common">Orbweaver spider</name>
    <name type="synonym">Epeira ventricosa</name>
    <dbReference type="NCBI Taxonomy" id="182803"/>
    <lineage>
        <taxon>Eukaryota</taxon>
        <taxon>Metazoa</taxon>
        <taxon>Ecdysozoa</taxon>
        <taxon>Arthropoda</taxon>
        <taxon>Chelicerata</taxon>
        <taxon>Arachnida</taxon>
        <taxon>Araneae</taxon>
        <taxon>Araneomorphae</taxon>
        <taxon>Entelegynae</taxon>
        <taxon>Araneoidea</taxon>
        <taxon>Araneidae</taxon>
        <taxon>Araneus</taxon>
    </lineage>
</organism>
<accession>A0A4Y2GW30</accession>
<dbReference type="Proteomes" id="UP000499080">
    <property type="component" value="Unassembled WGS sequence"/>
</dbReference>
<protein>
    <submittedName>
        <fullName evidence="1">Uncharacterized protein</fullName>
    </submittedName>
</protein>
<proteinExistence type="predicted"/>
<sequence>MSLAYAKCPVDVRESLVVQFFVDATRDEETQLSTRLMGFMNLKYTLAYSMEFESTKPVSNIPLHARSIETEDDTWKERDDNSECLLKALEILVNSLATEQTAPWRNLNVTC</sequence>